<feature type="region of interest" description="Disordered" evidence="1">
    <location>
        <begin position="1"/>
        <end position="48"/>
    </location>
</feature>
<reference evidence="2" key="1">
    <citation type="submission" date="2022-07" db="EMBL/GenBank/DDBJ databases">
        <title>Fungi with potential for degradation of polypropylene.</title>
        <authorList>
            <person name="Gostincar C."/>
        </authorList>
    </citation>
    <scope>NUCLEOTIDE SEQUENCE</scope>
    <source>
        <strain evidence="2">EXF-13287</strain>
    </source>
</reference>
<dbReference type="EMBL" id="JANBVN010000052">
    <property type="protein sequence ID" value="KAJ9155963.1"/>
    <property type="molecule type" value="Genomic_DNA"/>
</dbReference>
<feature type="compositionally biased region" description="Basic and acidic residues" evidence="1">
    <location>
        <begin position="8"/>
        <end position="31"/>
    </location>
</feature>
<gene>
    <name evidence="2" type="ORF">NKR19_g4239</name>
</gene>
<organism evidence="2 3">
    <name type="scientific">Coniochaeta hoffmannii</name>
    <dbReference type="NCBI Taxonomy" id="91930"/>
    <lineage>
        <taxon>Eukaryota</taxon>
        <taxon>Fungi</taxon>
        <taxon>Dikarya</taxon>
        <taxon>Ascomycota</taxon>
        <taxon>Pezizomycotina</taxon>
        <taxon>Sordariomycetes</taxon>
        <taxon>Sordariomycetidae</taxon>
        <taxon>Coniochaetales</taxon>
        <taxon>Coniochaetaceae</taxon>
        <taxon>Coniochaeta</taxon>
    </lineage>
</organism>
<comment type="caution">
    <text evidence="2">The sequence shown here is derived from an EMBL/GenBank/DDBJ whole genome shotgun (WGS) entry which is preliminary data.</text>
</comment>
<accession>A0AA38VWL1</accession>
<evidence type="ECO:0000313" key="2">
    <source>
        <dbReference type="EMBL" id="KAJ9155963.1"/>
    </source>
</evidence>
<dbReference type="Proteomes" id="UP001174691">
    <property type="component" value="Unassembled WGS sequence"/>
</dbReference>
<protein>
    <submittedName>
        <fullName evidence="2">Uncharacterized protein</fullName>
    </submittedName>
</protein>
<evidence type="ECO:0000256" key="1">
    <source>
        <dbReference type="SAM" id="MobiDB-lite"/>
    </source>
</evidence>
<dbReference type="AlphaFoldDB" id="A0AA38VWL1"/>
<proteinExistence type="predicted"/>
<keyword evidence="3" id="KW-1185">Reference proteome</keyword>
<name>A0AA38VWL1_9PEZI</name>
<sequence>MQPVVPEHCGEDKRQTRKEVIYSEEGEPKGKGREHHHGVIGKGRQGYNDNDDDAEIMTAIWNGLDEQLLLSTVMVLMCMDEAGRWRIAWGQLAD</sequence>
<evidence type="ECO:0000313" key="3">
    <source>
        <dbReference type="Proteomes" id="UP001174691"/>
    </source>
</evidence>